<gene>
    <name evidence="2" type="ORF">GE061_001435</name>
</gene>
<name>A0A6A4K1N6_APOLU</name>
<dbReference type="InterPro" id="IPR009003">
    <property type="entry name" value="Peptidase_S1_PA"/>
</dbReference>
<feature type="compositionally biased region" description="Polar residues" evidence="1">
    <location>
        <begin position="339"/>
        <end position="348"/>
    </location>
</feature>
<protein>
    <recommendedName>
        <fullName evidence="4">Peptidase S1 domain-containing protein</fullName>
    </recommendedName>
</protein>
<keyword evidence="3" id="KW-1185">Reference proteome</keyword>
<organism evidence="2 3">
    <name type="scientific">Apolygus lucorum</name>
    <name type="common">Small green plant bug</name>
    <name type="synonym">Lygocoris lucorum</name>
    <dbReference type="NCBI Taxonomy" id="248454"/>
    <lineage>
        <taxon>Eukaryota</taxon>
        <taxon>Metazoa</taxon>
        <taxon>Ecdysozoa</taxon>
        <taxon>Arthropoda</taxon>
        <taxon>Hexapoda</taxon>
        <taxon>Insecta</taxon>
        <taxon>Pterygota</taxon>
        <taxon>Neoptera</taxon>
        <taxon>Paraneoptera</taxon>
        <taxon>Hemiptera</taxon>
        <taxon>Heteroptera</taxon>
        <taxon>Panheteroptera</taxon>
        <taxon>Cimicomorpha</taxon>
        <taxon>Miridae</taxon>
        <taxon>Mirini</taxon>
        <taxon>Apolygus</taxon>
    </lineage>
</organism>
<accession>A0A6A4K1N6</accession>
<reference evidence="2" key="1">
    <citation type="journal article" date="2021" name="Mol. Ecol. Resour.">
        <title>Apolygus lucorum genome provides insights into omnivorousness and mesophyll feeding.</title>
        <authorList>
            <person name="Liu Y."/>
            <person name="Liu H."/>
            <person name="Wang H."/>
            <person name="Huang T."/>
            <person name="Liu B."/>
            <person name="Yang B."/>
            <person name="Yin L."/>
            <person name="Li B."/>
            <person name="Zhang Y."/>
            <person name="Zhang S."/>
            <person name="Jiang F."/>
            <person name="Zhang X."/>
            <person name="Ren Y."/>
            <person name="Wang B."/>
            <person name="Wang S."/>
            <person name="Lu Y."/>
            <person name="Wu K."/>
            <person name="Fan W."/>
            <person name="Wang G."/>
        </authorList>
    </citation>
    <scope>NUCLEOTIDE SEQUENCE</scope>
    <source>
        <strain evidence="2">12Hb</strain>
    </source>
</reference>
<evidence type="ECO:0008006" key="4">
    <source>
        <dbReference type="Google" id="ProtNLM"/>
    </source>
</evidence>
<feature type="compositionally biased region" description="Polar residues" evidence="1">
    <location>
        <begin position="291"/>
        <end position="300"/>
    </location>
</feature>
<dbReference type="InterPro" id="IPR043504">
    <property type="entry name" value="Peptidase_S1_PA_chymotrypsin"/>
</dbReference>
<evidence type="ECO:0000256" key="1">
    <source>
        <dbReference type="SAM" id="MobiDB-lite"/>
    </source>
</evidence>
<dbReference type="OrthoDB" id="8963730at2759"/>
<feature type="region of interest" description="Disordered" evidence="1">
    <location>
        <begin position="336"/>
        <end position="395"/>
    </location>
</feature>
<feature type="region of interest" description="Disordered" evidence="1">
    <location>
        <begin position="265"/>
        <end position="315"/>
    </location>
</feature>
<evidence type="ECO:0000313" key="2">
    <source>
        <dbReference type="EMBL" id="KAF6217082.1"/>
    </source>
</evidence>
<feature type="compositionally biased region" description="Basic and acidic residues" evidence="1">
    <location>
        <begin position="349"/>
        <end position="395"/>
    </location>
</feature>
<dbReference type="AlphaFoldDB" id="A0A6A4K1N6"/>
<dbReference type="EMBL" id="WIXP02000001">
    <property type="protein sequence ID" value="KAF6217082.1"/>
    <property type="molecule type" value="Genomic_DNA"/>
</dbReference>
<sequence>MLQNGYSILLNVEKDDLRYQRNTMKILISSLLATLLVGSIESKPNGLRMLPQYHAFIDVDFPSGFRWSGRGALITRQHVLTTWQLPERLAYETPILINVKFFKNIGDGDVNKLVYQRYISPKTLWRYEGPRLINFFVITLPESVTETYKLDPICLPHPTSSYINKNVFIHGWHAKTTLVNVKAHIAKENRGFIETVSLYTIDKYYCGRKDGYYGDLVTAVDSEKKPVLVGLGTIEAHCELPNVHVSVRYMDESIKEAIRNSSASTELPCYASEETRSDQSGKTSTTEEPRIVSTQEPSGETTEKPSCETSVETAKGPPAIFVANITIINVHVHDREPSVDTTKGTFVETTKEPSVETTKEPSIETTKEPSVETTKEPSVETTKEPSVETTKEPKKEETWLGWFHNWVK</sequence>
<comment type="caution">
    <text evidence="2">The sequence shown here is derived from an EMBL/GenBank/DDBJ whole genome shotgun (WGS) entry which is preliminary data.</text>
</comment>
<dbReference type="Gene3D" id="2.40.10.10">
    <property type="entry name" value="Trypsin-like serine proteases"/>
    <property type="match status" value="1"/>
</dbReference>
<feature type="compositionally biased region" description="Basic and acidic residues" evidence="1">
    <location>
        <begin position="273"/>
        <end position="290"/>
    </location>
</feature>
<evidence type="ECO:0000313" key="3">
    <source>
        <dbReference type="Proteomes" id="UP000466442"/>
    </source>
</evidence>
<dbReference type="SUPFAM" id="SSF50494">
    <property type="entry name" value="Trypsin-like serine proteases"/>
    <property type="match status" value="1"/>
</dbReference>
<proteinExistence type="predicted"/>
<dbReference type="Proteomes" id="UP000466442">
    <property type="component" value="Linkage Group LG1"/>
</dbReference>